<reference evidence="1" key="1">
    <citation type="submission" date="2022-05" db="EMBL/GenBank/DDBJ databases">
        <title>The Musa troglodytarum L. genome provides insights into the mechanism of non-climacteric behaviour and enrichment of carotenoids.</title>
        <authorList>
            <person name="Wang J."/>
        </authorList>
    </citation>
    <scope>NUCLEOTIDE SEQUENCE</scope>
    <source>
        <tissue evidence="1">Leaf</tissue>
    </source>
</reference>
<accession>A0A9E7FP51</accession>
<dbReference type="AlphaFoldDB" id="A0A9E7FP51"/>
<protein>
    <submittedName>
        <fullName evidence="1">Splicing factor 3A subunit</fullName>
    </submittedName>
</protein>
<organism evidence="1 2">
    <name type="scientific">Musa troglodytarum</name>
    <name type="common">fe'i banana</name>
    <dbReference type="NCBI Taxonomy" id="320322"/>
    <lineage>
        <taxon>Eukaryota</taxon>
        <taxon>Viridiplantae</taxon>
        <taxon>Streptophyta</taxon>
        <taxon>Embryophyta</taxon>
        <taxon>Tracheophyta</taxon>
        <taxon>Spermatophyta</taxon>
        <taxon>Magnoliopsida</taxon>
        <taxon>Liliopsida</taxon>
        <taxon>Zingiberales</taxon>
        <taxon>Musaceae</taxon>
        <taxon>Musa</taxon>
    </lineage>
</organism>
<gene>
    <name evidence="1" type="ORF">MUK42_37385</name>
</gene>
<evidence type="ECO:0000313" key="1">
    <source>
        <dbReference type="EMBL" id="URD99443.1"/>
    </source>
</evidence>
<dbReference type="OrthoDB" id="2160351at2759"/>
<dbReference type="Proteomes" id="UP001055439">
    <property type="component" value="Chromosome 4"/>
</dbReference>
<evidence type="ECO:0000313" key="2">
    <source>
        <dbReference type="Proteomes" id="UP001055439"/>
    </source>
</evidence>
<dbReference type="EMBL" id="CP097506">
    <property type="protein sequence ID" value="URD99443.1"/>
    <property type="molecule type" value="Genomic_DNA"/>
</dbReference>
<proteinExistence type="predicted"/>
<sequence>MSSTVLEVARPAHEDVERPIVRELQREPVNNRDSLFRSHRVCHMIHLITSTTDALIGVHEEDKDNARRDDIAALGGQTASGTINLFSAFYDRHKELGVLRIPRTWKESCGFTEDSCFFPL</sequence>
<name>A0A9E7FP51_9LILI</name>
<keyword evidence="2" id="KW-1185">Reference proteome</keyword>